<proteinExistence type="predicted"/>
<comment type="caution">
    <text evidence="1">The sequence shown here is derived from an EMBL/GenBank/DDBJ whole genome shotgun (WGS) entry which is preliminary data.</text>
</comment>
<evidence type="ECO:0000313" key="4">
    <source>
        <dbReference type="Proteomes" id="UP000004018"/>
    </source>
</evidence>
<reference evidence="3" key="1">
    <citation type="submission" date="2009-12" db="EMBL/GenBank/DDBJ databases">
        <title>Sequence of Clostridiales genomosp. BVAB3 str. UPII9-5.</title>
        <authorList>
            <person name="Madupu R."/>
            <person name="Durkin A.S."/>
            <person name="Torralba M."/>
            <person name="Methe B."/>
            <person name="Sutton G.G."/>
            <person name="Strausberg R.L."/>
            <person name="Nelson K.E."/>
        </authorList>
    </citation>
    <scope>NUCLEOTIDE SEQUENCE [LARGE SCALE GENOMIC DNA]</scope>
    <source>
        <strain evidence="3">28L</strain>
    </source>
</reference>
<gene>
    <name evidence="1" type="ORF">HMPREF0889_0621</name>
    <name evidence="2" type="ORF">HMPREF1039_1569</name>
</gene>
<dbReference type="EMBL" id="AFIJ01000027">
    <property type="protein sequence ID" value="EGL40427.1"/>
    <property type="molecule type" value="Genomic_DNA"/>
</dbReference>
<dbReference type="Pfam" id="PF11148">
    <property type="entry name" value="DUF2922"/>
    <property type="match status" value="1"/>
</dbReference>
<dbReference type="Proteomes" id="UP000003242">
    <property type="component" value="Unassembled WGS sequence"/>
</dbReference>
<dbReference type="EMBL" id="ADGP01000009">
    <property type="protein sequence ID" value="EFD94544.1"/>
    <property type="molecule type" value="Genomic_DNA"/>
</dbReference>
<dbReference type="Proteomes" id="UP000004018">
    <property type="component" value="Unassembled WGS sequence"/>
</dbReference>
<evidence type="ECO:0000313" key="2">
    <source>
        <dbReference type="EMBL" id="EGL40427.1"/>
    </source>
</evidence>
<name>D3LTK5_9FIRM</name>
<keyword evidence="4" id="KW-1185">Reference proteome</keyword>
<dbReference type="RefSeq" id="WP_007391101.1">
    <property type="nucleotide sequence ID" value="NZ_ADGP01000009.1"/>
</dbReference>
<protein>
    <recommendedName>
        <fullName evidence="5">DUF2922 domain-containing protein</fullName>
    </recommendedName>
</protein>
<evidence type="ECO:0008006" key="5">
    <source>
        <dbReference type="Google" id="ProtNLM"/>
    </source>
</evidence>
<dbReference type="STRING" id="699218.HMPREF0889_0621"/>
<dbReference type="OrthoDB" id="1625435at2"/>
<evidence type="ECO:0000313" key="1">
    <source>
        <dbReference type="EMBL" id="EFD94544.1"/>
    </source>
</evidence>
<reference evidence="2 4" key="3">
    <citation type="submission" date="2011-04" db="EMBL/GenBank/DDBJ databases">
        <authorList>
            <person name="Harkins D.M."/>
            <person name="Madupu R."/>
            <person name="Durkin A.S."/>
            <person name="Torralba M."/>
            <person name="Methe B."/>
            <person name="Sutton G.G."/>
            <person name="Nelson K.E."/>
        </authorList>
    </citation>
    <scope>NUCLEOTIDE SEQUENCE [LARGE SCALE GENOMIC DNA]</scope>
    <source>
        <strain evidence="2 4">UPII 199-6</strain>
    </source>
</reference>
<dbReference type="InterPro" id="IPR021321">
    <property type="entry name" value="DUF2922"/>
</dbReference>
<accession>D3LTK5</accession>
<reference evidence="1" key="2">
    <citation type="submission" date="2009-12" db="EMBL/GenBank/DDBJ databases">
        <authorList>
            <person name="Madupu R."/>
            <person name="Durkin A.S."/>
            <person name="Torralba M."/>
            <person name="Methe B."/>
            <person name="Sutton G.G."/>
            <person name="Strausberg R.L."/>
            <person name="Nelson K.E."/>
        </authorList>
    </citation>
    <scope>NUCLEOTIDE SEQUENCE</scope>
    <source>
        <strain evidence="1">28L</strain>
    </source>
</reference>
<evidence type="ECO:0000313" key="3">
    <source>
        <dbReference type="Proteomes" id="UP000003242"/>
    </source>
</evidence>
<organism evidence="1 3">
    <name type="scientific">Megasphaera lornae</name>
    <dbReference type="NCBI Taxonomy" id="1000568"/>
    <lineage>
        <taxon>Bacteria</taxon>
        <taxon>Bacillati</taxon>
        <taxon>Bacillota</taxon>
        <taxon>Negativicutes</taxon>
        <taxon>Veillonellales</taxon>
        <taxon>Veillonellaceae</taxon>
        <taxon>Megasphaera</taxon>
    </lineage>
</organism>
<sequence>MEEKTVTTLALSFVTEQGKIARYSLREPKDGLSRADVDAGVNALLAADVFAIGEDRFRALKDAAVVQRSVRKLTTPDAH</sequence>
<dbReference type="AlphaFoldDB" id="D3LTK5"/>